<dbReference type="GO" id="GO:0006352">
    <property type="term" value="P:DNA-templated transcription initiation"/>
    <property type="evidence" value="ECO:0007669"/>
    <property type="project" value="InterPro"/>
</dbReference>
<evidence type="ECO:0000313" key="8">
    <source>
        <dbReference type="Proteomes" id="UP000518288"/>
    </source>
</evidence>
<dbReference type="InterPro" id="IPR039425">
    <property type="entry name" value="RNA_pol_sigma-70-like"/>
</dbReference>
<comment type="similarity">
    <text evidence="1">Belongs to the sigma-70 factor family. ECF subfamily.</text>
</comment>
<proteinExistence type="inferred from homology"/>
<dbReference type="InterPro" id="IPR013249">
    <property type="entry name" value="RNA_pol_sigma70_r4_t2"/>
</dbReference>
<evidence type="ECO:0000313" key="7">
    <source>
        <dbReference type="EMBL" id="NYG32721.1"/>
    </source>
</evidence>
<feature type="domain" description="RNA polymerase sigma-70 region 2" evidence="5">
    <location>
        <begin position="26"/>
        <end position="94"/>
    </location>
</feature>
<dbReference type="Gene3D" id="1.10.10.10">
    <property type="entry name" value="Winged helix-like DNA-binding domain superfamily/Winged helix DNA-binding domain"/>
    <property type="match status" value="1"/>
</dbReference>
<name>A0A7Y9QWG8_9BURK</name>
<dbReference type="PANTHER" id="PTHR43133">
    <property type="entry name" value="RNA POLYMERASE ECF-TYPE SIGMA FACTO"/>
    <property type="match status" value="1"/>
</dbReference>
<dbReference type="InterPro" id="IPR007627">
    <property type="entry name" value="RNA_pol_sigma70_r2"/>
</dbReference>
<keyword evidence="3" id="KW-0731">Sigma factor</keyword>
<protein>
    <submittedName>
        <fullName evidence="7">RNA polymerase sigma-70 factor (ECF subfamily)</fullName>
    </submittedName>
</protein>
<dbReference type="InterPro" id="IPR014284">
    <property type="entry name" value="RNA_pol_sigma-70_dom"/>
</dbReference>
<dbReference type="SUPFAM" id="SSF88659">
    <property type="entry name" value="Sigma3 and sigma4 domains of RNA polymerase sigma factors"/>
    <property type="match status" value="1"/>
</dbReference>
<dbReference type="RefSeq" id="WP_310732812.1">
    <property type="nucleotide sequence ID" value="NZ_CAXYYM010000026.1"/>
</dbReference>
<accession>A0A7Y9QWG8</accession>
<keyword evidence="8" id="KW-1185">Reference proteome</keyword>
<organism evidence="7 8">
    <name type="scientific">Sphaerotilus montanus</name>
    <dbReference type="NCBI Taxonomy" id="522889"/>
    <lineage>
        <taxon>Bacteria</taxon>
        <taxon>Pseudomonadati</taxon>
        <taxon>Pseudomonadota</taxon>
        <taxon>Betaproteobacteria</taxon>
        <taxon>Burkholderiales</taxon>
        <taxon>Sphaerotilaceae</taxon>
        <taxon>Sphaerotilus</taxon>
    </lineage>
</organism>
<evidence type="ECO:0000256" key="1">
    <source>
        <dbReference type="ARBA" id="ARBA00010641"/>
    </source>
</evidence>
<dbReference type="NCBIfam" id="TIGR02937">
    <property type="entry name" value="sigma70-ECF"/>
    <property type="match status" value="1"/>
</dbReference>
<gene>
    <name evidence="7" type="ORF">BDD16_001707</name>
</gene>
<dbReference type="EMBL" id="JACCFH010000001">
    <property type="protein sequence ID" value="NYG32721.1"/>
    <property type="molecule type" value="Genomic_DNA"/>
</dbReference>
<comment type="caution">
    <text evidence="7">The sequence shown here is derived from an EMBL/GenBank/DDBJ whole genome shotgun (WGS) entry which is preliminary data.</text>
</comment>
<dbReference type="Proteomes" id="UP000518288">
    <property type="component" value="Unassembled WGS sequence"/>
</dbReference>
<dbReference type="PANTHER" id="PTHR43133:SF62">
    <property type="entry name" value="RNA POLYMERASE SIGMA FACTOR SIGZ"/>
    <property type="match status" value="1"/>
</dbReference>
<dbReference type="InterPro" id="IPR036388">
    <property type="entry name" value="WH-like_DNA-bd_sf"/>
</dbReference>
<evidence type="ECO:0000259" key="6">
    <source>
        <dbReference type="Pfam" id="PF08281"/>
    </source>
</evidence>
<evidence type="ECO:0000256" key="4">
    <source>
        <dbReference type="ARBA" id="ARBA00023163"/>
    </source>
</evidence>
<keyword evidence="4" id="KW-0804">Transcription</keyword>
<dbReference type="GO" id="GO:0016987">
    <property type="term" value="F:sigma factor activity"/>
    <property type="evidence" value="ECO:0007669"/>
    <property type="project" value="UniProtKB-KW"/>
</dbReference>
<sequence>METNAFDYEAALEACARGERFALRALYDAESQRLLGVVLRIVRNRETAQDILQEAFLLIWQRAASYRRSLGTGRGWIYTVVRHRALDEARRTVREVPVGDDLEVIADAAGLHTEALSPDHGAADRLDGCLEHLEEKRRECLVAAFVEGWTHEQIARRVDTPVGTVKSWIRRSLLALKECMS</sequence>
<keyword evidence="2" id="KW-0805">Transcription regulation</keyword>
<dbReference type="SUPFAM" id="SSF88946">
    <property type="entry name" value="Sigma2 domain of RNA polymerase sigma factors"/>
    <property type="match status" value="1"/>
</dbReference>
<dbReference type="CDD" id="cd06171">
    <property type="entry name" value="Sigma70_r4"/>
    <property type="match status" value="1"/>
</dbReference>
<dbReference type="AlphaFoldDB" id="A0A7Y9QWG8"/>
<dbReference type="Pfam" id="PF04542">
    <property type="entry name" value="Sigma70_r2"/>
    <property type="match status" value="1"/>
</dbReference>
<dbReference type="InterPro" id="IPR013325">
    <property type="entry name" value="RNA_pol_sigma_r2"/>
</dbReference>
<dbReference type="Pfam" id="PF08281">
    <property type="entry name" value="Sigma70_r4_2"/>
    <property type="match status" value="1"/>
</dbReference>
<evidence type="ECO:0000256" key="2">
    <source>
        <dbReference type="ARBA" id="ARBA00023015"/>
    </source>
</evidence>
<dbReference type="GO" id="GO:0003677">
    <property type="term" value="F:DNA binding"/>
    <property type="evidence" value="ECO:0007669"/>
    <property type="project" value="InterPro"/>
</dbReference>
<dbReference type="Gene3D" id="1.10.1740.10">
    <property type="match status" value="1"/>
</dbReference>
<feature type="domain" description="RNA polymerase sigma factor 70 region 4 type 2" evidence="6">
    <location>
        <begin position="124"/>
        <end position="176"/>
    </location>
</feature>
<evidence type="ECO:0000256" key="3">
    <source>
        <dbReference type="ARBA" id="ARBA00023082"/>
    </source>
</evidence>
<reference evidence="7 8" key="1">
    <citation type="submission" date="2020-07" db="EMBL/GenBank/DDBJ databases">
        <title>Genomic Encyclopedia of Archaeal and Bacterial Type Strains, Phase II (KMG-II): from individual species to whole genera.</title>
        <authorList>
            <person name="Goeker M."/>
        </authorList>
    </citation>
    <scope>NUCLEOTIDE SEQUENCE [LARGE SCALE GENOMIC DNA]</scope>
    <source>
        <strain evidence="7 8">DSM 21226</strain>
    </source>
</reference>
<evidence type="ECO:0000259" key="5">
    <source>
        <dbReference type="Pfam" id="PF04542"/>
    </source>
</evidence>
<dbReference type="InterPro" id="IPR013324">
    <property type="entry name" value="RNA_pol_sigma_r3/r4-like"/>
</dbReference>